<name>A6JL19_RAT</name>
<reference evidence="2" key="1">
    <citation type="submission" date="2005-09" db="EMBL/GenBank/DDBJ databases">
        <authorList>
            <person name="Mural R.J."/>
            <person name="Li P.W."/>
            <person name="Adams M.D."/>
            <person name="Amanatides P.G."/>
            <person name="Baden-Tillson H."/>
            <person name="Barnstead M."/>
            <person name="Chin S.H."/>
            <person name="Dew I."/>
            <person name="Evans C.A."/>
            <person name="Ferriera S."/>
            <person name="Flanigan M."/>
            <person name="Fosler C."/>
            <person name="Glodek A."/>
            <person name="Gu Z."/>
            <person name="Holt R.A."/>
            <person name="Jennings D."/>
            <person name="Kraft C.L."/>
            <person name="Lu F."/>
            <person name="Nguyen T."/>
            <person name="Nusskern D.R."/>
            <person name="Pfannkoch C.M."/>
            <person name="Sitter C."/>
            <person name="Sutton G.G."/>
            <person name="Venter J.C."/>
            <person name="Wang Z."/>
            <person name="Woodage T."/>
            <person name="Zheng X.H."/>
            <person name="Zhong F."/>
        </authorList>
    </citation>
    <scope>NUCLEOTIDE SEQUENCE [LARGE SCALE GENOMIC DNA]</scope>
    <source>
        <strain>BN</strain>
        <strain evidence="2">Sprague-Dawley</strain>
    </source>
</reference>
<organism evidence="1 2">
    <name type="scientific">Rattus norvegicus</name>
    <name type="common">Rat</name>
    <dbReference type="NCBI Taxonomy" id="10116"/>
    <lineage>
        <taxon>Eukaryota</taxon>
        <taxon>Metazoa</taxon>
        <taxon>Chordata</taxon>
        <taxon>Craniata</taxon>
        <taxon>Vertebrata</taxon>
        <taxon>Euteleostomi</taxon>
        <taxon>Mammalia</taxon>
        <taxon>Eutheria</taxon>
        <taxon>Euarchontoglires</taxon>
        <taxon>Glires</taxon>
        <taxon>Rodentia</taxon>
        <taxon>Myomorpha</taxon>
        <taxon>Muroidea</taxon>
        <taxon>Muridae</taxon>
        <taxon>Murinae</taxon>
        <taxon>Rattus</taxon>
    </lineage>
</organism>
<accession>A6JL19</accession>
<gene>
    <name evidence="1" type="ORF">rCG_58664</name>
</gene>
<proteinExistence type="predicted"/>
<evidence type="ECO:0000313" key="2">
    <source>
        <dbReference type="Proteomes" id="UP000234681"/>
    </source>
</evidence>
<dbReference type="AlphaFoldDB" id="A6JL19"/>
<dbReference type="Proteomes" id="UP000234681">
    <property type="component" value="Chromosome 11"/>
</dbReference>
<evidence type="ECO:0000313" key="1">
    <source>
        <dbReference type="EMBL" id="EDM10584.1"/>
    </source>
</evidence>
<dbReference type="EMBL" id="CH473989">
    <property type="protein sequence ID" value="EDM10584.1"/>
    <property type="molecule type" value="Genomic_DNA"/>
</dbReference>
<protein>
    <submittedName>
        <fullName evidence="1">RCG58664</fullName>
    </submittedName>
</protein>
<sequence length="63" mass="7605">MSYSRCPLRKVRHTIRFQAECHSCPPWFSVTVAVCHSRSFLDKGESIIYLWYQKRKYCSLIYQ</sequence>